<evidence type="ECO:0000256" key="12">
    <source>
        <dbReference type="ARBA" id="ARBA00023134"/>
    </source>
</evidence>
<dbReference type="GO" id="GO:0019843">
    <property type="term" value="F:rRNA binding"/>
    <property type="evidence" value="ECO:0007669"/>
    <property type="project" value="UniProtKB-KW"/>
</dbReference>
<evidence type="ECO:0000256" key="11">
    <source>
        <dbReference type="ARBA" id="ARBA00023128"/>
    </source>
</evidence>
<evidence type="ECO:0000256" key="13">
    <source>
        <dbReference type="ARBA" id="ARBA00023136"/>
    </source>
</evidence>
<proteinExistence type="inferred from homology"/>
<dbReference type="Gene3D" id="3.30.300.20">
    <property type="match status" value="1"/>
</dbReference>
<dbReference type="InterPro" id="IPR009019">
    <property type="entry name" value="KH_sf_prok-type"/>
</dbReference>
<dbReference type="GO" id="GO:0005743">
    <property type="term" value="C:mitochondrial inner membrane"/>
    <property type="evidence" value="ECO:0007669"/>
    <property type="project" value="UniProtKB-SubCell"/>
</dbReference>
<dbReference type="FunFam" id="3.30.300.20:FF:000016">
    <property type="entry name" value="GTPase Era, mitochondrial isoform 1"/>
    <property type="match status" value="1"/>
</dbReference>
<name>A0A8D2Q813_VARKO</name>
<keyword evidence="5" id="KW-0690">Ribosome biogenesis</keyword>
<dbReference type="AlphaFoldDB" id="A0A8D2Q813"/>
<dbReference type="InterPro" id="IPR006073">
    <property type="entry name" value="GTP-bd"/>
</dbReference>
<comment type="function">
    <text evidence="14">Probable GTPase that plays a role in the mitochondrial ribosomal small subunit assembly. Specifically binds the 12S mitochondrial rRNA (12S mt-rRNA) to a 33 nucleotide section delineating the 3' terminal stem-loop region. May act as a chaperone that protects the 12S mt-rRNA on the 28S mitoribosomal subunit during ribosomal small subunit assembly.</text>
</comment>
<keyword evidence="7" id="KW-0547">Nucleotide-binding</keyword>
<keyword evidence="9" id="KW-0694">RNA-binding</keyword>
<dbReference type="Ensembl" id="ENSVKKT00000026217.1">
    <property type="protein sequence ID" value="ENSVKKP00000025599.1"/>
    <property type="gene ID" value="ENSVKKG00000016796.1"/>
</dbReference>
<keyword evidence="12" id="KW-0342">GTP-binding</keyword>
<evidence type="ECO:0000256" key="6">
    <source>
        <dbReference type="ARBA" id="ARBA00022730"/>
    </source>
</evidence>
<evidence type="ECO:0000256" key="15">
    <source>
        <dbReference type="ARBA" id="ARBA00030975"/>
    </source>
</evidence>
<evidence type="ECO:0000256" key="14">
    <source>
        <dbReference type="ARBA" id="ARBA00025227"/>
    </source>
</evidence>
<organism evidence="17 18">
    <name type="scientific">Varanus komodoensis</name>
    <name type="common">Komodo dragon</name>
    <dbReference type="NCBI Taxonomy" id="61221"/>
    <lineage>
        <taxon>Eukaryota</taxon>
        <taxon>Metazoa</taxon>
        <taxon>Chordata</taxon>
        <taxon>Craniata</taxon>
        <taxon>Vertebrata</taxon>
        <taxon>Euteleostomi</taxon>
        <taxon>Lepidosauria</taxon>
        <taxon>Squamata</taxon>
        <taxon>Bifurcata</taxon>
        <taxon>Unidentata</taxon>
        <taxon>Episquamata</taxon>
        <taxon>Toxicofera</taxon>
        <taxon>Anguimorpha</taxon>
        <taxon>Paleoanguimorpha</taxon>
        <taxon>Varanoidea</taxon>
        <taxon>Varanidae</taxon>
        <taxon>Varanus</taxon>
    </lineage>
</organism>
<evidence type="ECO:0000256" key="9">
    <source>
        <dbReference type="ARBA" id="ARBA00022884"/>
    </source>
</evidence>
<dbReference type="GO" id="GO:0043024">
    <property type="term" value="F:ribosomal small subunit binding"/>
    <property type="evidence" value="ECO:0007669"/>
    <property type="project" value="TreeGrafter"/>
</dbReference>
<evidence type="ECO:0000256" key="7">
    <source>
        <dbReference type="ARBA" id="ARBA00022741"/>
    </source>
</evidence>
<dbReference type="Gene3D" id="3.40.50.300">
    <property type="entry name" value="P-loop containing nucleotide triphosphate hydrolases"/>
    <property type="match status" value="1"/>
</dbReference>
<comment type="subcellular location">
    <subcellularLocation>
        <location evidence="2">Mitochondrion inner membrane</location>
        <topology evidence="2">Peripheral membrane protein</topology>
    </subcellularLocation>
    <subcellularLocation>
        <location evidence="1">Mitochondrion matrix</location>
    </subcellularLocation>
</comment>
<keyword evidence="6" id="KW-0699">rRNA-binding</keyword>
<reference evidence="17" key="1">
    <citation type="submission" date="2025-08" db="UniProtKB">
        <authorList>
            <consortium name="Ensembl"/>
        </authorList>
    </citation>
    <scope>IDENTIFICATION</scope>
</reference>
<evidence type="ECO:0000256" key="3">
    <source>
        <dbReference type="ARBA" id="ARBA00007921"/>
    </source>
</evidence>
<dbReference type="PANTHER" id="PTHR42698">
    <property type="entry name" value="GTPASE ERA"/>
    <property type="match status" value="1"/>
</dbReference>
<accession>A0A8D2Q813</accession>
<evidence type="ECO:0000313" key="17">
    <source>
        <dbReference type="Ensembl" id="ENSVKKP00000025599.1"/>
    </source>
</evidence>
<evidence type="ECO:0000256" key="10">
    <source>
        <dbReference type="ARBA" id="ARBA00022946"/>
    </source>
</evidence>
<dbReference type="CDD" id="cd22534">
    <property type="entry name" value="KH-II_Era"/>
    <property type="match status" value="1"/>
</dbReference>
<dbReference type="Pfam" id="PF01926">
    <property type="entry name" value="MMR_HSR1"/>
    <property type="match status" value="1"/>
</dbReference>
<keyword evidence="13" id="KW-0472">Membrane</keyword>
<reference evidence="17" key="2">
    <citation type="submission" date="2025-09" db="UniProtKB">
        <authorList>
            <consortium name="Ensembl"/>
        </authorList>
    </citation>
    <scope>IDENTIFICATION</scope>
</reference>
<sequence>GKSTLTNQLLGRKVLPVSKKVHTTRCNAQGIITKEDTQLVSVKGTEPTALPTQNWHNLEKSMLHDPWKSLEAADLVLVLVDASDRYTRHQLAPQVLRCLTSFPQVPSILILNKKCLLSRAKPGPWEFHSEVLTSQSPQEVCDNIIREKLLEYLPEEVPYTVKQRTEAWGEGPCGELVILQNLLVQKETHMVSMLIGPQGRMVNQIAQEAGQDLMNAFLCDVRLKLSVQLSKK</sequence>
<dbReference type="SUPFAM" id="SSF54814">
    <property type="entry name" value="Prokaryotic type KH domain (KH-domain type II)"/>
    <property type="match status" value="1"/>
</dbReference>
<evidence type="ECO:0000313" key="18">
    <source>
        <dbReference type="Proteomes" id="UP000694545"/>
    </source>
</evidence>
<keyword evidence="10" id="KW-0809">Transit peptide</keyword>
<comment type="similarity">
    <text evidence="3">Belongs to the TRAFAC class TrmE-Era-EngA-EngB-Septin-like GTPase superfamily. Era GTPase family.</text>
</comment>
<keyword evidence="18" id="KW-1185">Reference proteome</keyword>
<dbReference type="GO" id="GO:0005759">
    <property type="term" value="C:mitochondrial matrix"/>
    <property type="evidence" value="ECO:0007669"/>
    <property type="project" value="UniProtKB-SubCell"/>
</dbReference>
<feature type="domain" description="G" evidence="16">
    <location>
        <begin position="1"/>
        <end position="113"/>
    </location>
</feature>
<dbReference type="SUPFAM" id="SSF52540">
    <property type="entry name" value="P-loop containing nucleoside triphosphate hydrolases"/>
    <property type="match status" value="1"/>
</dbReference>
<dbReference type="InterPro" id="IPR005662">
    <property type="entry name" value="GTPase_Era-like"/>
</dbReference>
<protein>
    <recommendedName>
        <fullName evidence="4">GTPase Era, mitochondrial</fullName>
    </recommendedName>
    <alternativeName>
        <fullName evidence="15">ERA-like protein 1</fullName>
    </alternativeName>
</protein>
<dbReference type="InterPro" id="IPR015946">
    <property type="entry name" value="KH_dom-like_a/b"/>
</dbReference>
<evidence type="ECO:0000259" key="16">
    <source>
        <dbReference type="Pfam" id="PF01926"/>
    </source>
</evidence>
<evidence type="ECO:0000256" key="1">
    <source>
        <dbReference type="ARBA" id="ARBA00004305"/>
    </source>
</evidence>
<dbReference type="GO" id="GO:0000028">
    <property type="term" value="P:ribosomal small subunit assembly"/>
    <property type="evidence" value="ECO:0007669"/>
    <property type="project" value="TreeGrafter"/>
</dbReference>
<dbReference type="GO" id="GO:0005525">
    <property type="term" value="F:GTP binding"/>
    <property type="evidence" value="ECO:0007669"/>
    <property type="project" value="UniProtKB-KW"/>
</dbReference>
<evidence type="ECO:0000256" key="4">
    <source>
        <dbReference type="ARBA" id="ARBA00019149"/>
    </source>
</evidence>
<keyword evidence="11" id="KW-0496">Mitochondrion</keyword>
<dbReference type="Proteomes" id="UP000694545">
    <property type="component" value="Unplaced"/>
</dbReference>
<evidence type="ECO:0000256" key="2">
    <source>
        <dbReference type="ARBA" id="ARBA00004637"/>
    </source>
</evidence>
<keyword evidence="8" id="KW-0999">Mitochondrion inner membrane</keyword>
<dbReference type="InterPro" id="IPR027417">
    <property type="entry name" value="P-loop_NTPase"/>
</dbReference>
<evidence type="ECO:0000256" key="5">
    <source>
        <dbReference type="ARBA" id="ARBA00022517"/>
    </source>
</evidence>
<dbReference type="PANTHER" id="PTHR42698:SF1">
    <property type="entry name" value="GTPASE ERA, MITOCHONDRIAL"/>
    <property type="match status" value="1"/>
</dbReference>
<evidence type="ECO:0000256" key="8">
    <source>
        <dbReference type="ARBA" id="ARBA00022792"/>
    </source>
</evidence>